<evidence type="ECO:0000256" key="1">
    <source>
        <dbReference type="SAM" id="MobiDB-lite"/>
    </source>
</evidence>
<evidence type="ECO:0000313" key="2">
    <source>
        <dbReference type="EMBL" id="NPU69226.1"/>
    </source>
</evidence>
<gene>
    <name evidence="2" type="ORF">HL667_29765</name>
</gene>
<organism evidence="2 3">
    <name type="scientific">Bradyrhizobium aeschynomenes</name>
    <dbReference type="NCBI Taxonomy" id="2734909"/>
    <lineage>
        <taxon>Bacteria</taxon>
        <taxon>Pseudomonadati</taxon>
        <taxon>Pseudomonadota</taxon>
        <taxon>Alphaproteobacteria</taxon>
        <taxon>Hyphomicrobiales</taxon>
        <taxon>Nitrobacteraceae</taxon>
        <taxon>Bradyrhizobium</taxon>
    </lineage>
</organism>
<keyword evidence="3" id="KW-1185">Reference proteome</keyword>
<protein>
    <submittedName>
        <fullName evidence="2">Uncharacterized protein</fullName>
    </submittedName>
</protein>
<evidence type="ECO:0000313" key="3">
    <source>
        <dbReference type="Proteomes" id="UP000886476"/>
    </source>
</evidence>
<proteinExistence type="predicted"/>
<comment type="caution">
    <text evidence="2">The sequence shown here is derived from an EMBL/GenBank/DDBJ whole genome shotgun (WGS) entry which is preliminary data.</text>
</comment>
<dbReference type="EMBL" id="JABFDN010000015">
    <property type="protein sequence ID" value="NPU69226.1"/>
    <property type="molecule type" value="Genomic_DNA"/>
</dbReference>
<sequence length="64" mass="6885">MCKDDLTTPVPSDAMTTTTGGFVVHRTRFGQRDVVEFAGGASQIPECEPDGETLDLGRKSVNQN</sequence>
<accession>A0ABX2CM01</accession>
<reference evidence="2" key="1">
    <citation type="submission" date="2020-05" db="EMBL/GenBank/DDBJ databases">
        <title>Nod-independent and nitrogen-fixing Bradyrhizobium aeschynomene sp. nov. isolated from nodules of Aeschynomene indica.</title>
        <authorList>
            <person name="Zhang Z."/>
        </authorList>
    </citation>
    <scope>NUCLEOTIDE SEQUENCE</scope>
    <source>
        <strain evidence="2">83012</strain>
    </source>
</reference>
<dbReference type="Proteomes" id="UP000886476">
    <property type="component" value="Unassembled WGS sequence"/>
</dbReference>
<feature type="region of interest" description="Disordered" evidence="1">
    <location>
        <begin position="42"/>
        <end position="64"/>
    </location>
</feature>
<name>A0ABX2CM01_9BRAD</name>